<sequence>MKNKGTKLKPKKKGSENAFGCDLIEHLQSSGQDVPQVLKNCAEFIEKHGIVDGIYRLSGVTSNIQRLRQEFSSEACPDLTKEVYLQDIHCVGSLCKLYFRELPNPLLTYELYSKFTEVVSVQGDHERLLYIQKVIKELPTPHFRTLEYLTKHLAHLATLSTQTNMHTRNLALVWAPNLLRSKDIESSSGNGDMAFQEVRIQQSVVEFILNHTEQIFSGDSAQIKPKEGPSLMCGEKYATLPISGQCGPMKLMSLEEAQARSLSPNHPVHKERQRENSLPDTSTATLYHTVIDISDNKRKFSGKSKKWKSIFNLGRSVDSKGKLSRNGSVFIRAQGITEKAALRPSRSMESLCSLPTDDDRTGSNSPAGGPGSIFIPDVKSRTLGSDSLYDLSEHDQNWEFKGKKAGGATGGWSASVNQKGSPGASAPPQKSLPEQLKVFKGDDGGGYKPTSPKNRRMLYSGNNNSSSRPSFPGSFFPLESSPRHQRRAVNISEPFAVSVPLRVSAVISSNSTPCRGLTKDKAATLKPCKETSEHSSNSGKSNTFPLLEPKKQEGAEKKNSEELTFRVSPQDTKKEVMQEGKAGRNISELEPPSLANAREGKDAAPSSGKEPHNQPTDTQLDKGSSTGKELWSDLHQELKITEPEIDLLHETFKPVFVSASENTKLTMDVKSKRSRSSPSLSLLCREQSSNTSLGDHVTATGSNAAKKQPSESDILLSLRKTVDVISGRKTENVRPADVEDEKEKQLQKEAAPLKKDDQVYTKQLPVKETSSDQATNPLTIEDVPVVASFSGAENVDRKSHGIPQEQPKTSCDGAKKGVNPEEVIQRLSLCLKERRNTLELPNLDEDEGCGGNSEELDLVEPWEDLSSTKQWVTSPLHSPDVEELFNQLSPFSPHGEALSSEAGKISSPPADNNKQSLSKSTDRFSGNFPTSSKPDAKWTYLPSVPTRMSVNSNNPTQPQTGKCSTTKQKNTVSSQRFSRQMSCEAAVSERREENCFSKHRPFSLNLDMGHRYIRDISNQQNRNSSEFSPCQRQASSGPVNNGLPSELELFLNDRQAPLRRNSAPVSVSSVRTAFMIKTCQAKAVPVIPPKVQYSQIPHSRHENDFDAVKEQEKEYPKMIAEKSNSAPPPMMSDLKEELENKEPGPKHQKHPNVEKPAESGKTTSTPELPVITRRHAPSLEVFVDCPRPSRGNLLQRPSFRNRQRPQSLILLSPPFPIMDYPPSGDDGKLLKSLNDTSAVNVFSKEMAENFRTPEGISLQNKMTIPKSGQRLETSTSCFYQPQRRSMIFDSRSHRQIE</sequence>
<feature type="region of interest" description="Disordered" evidence="2">
    <location>
        <begin position="401"/>
        <end position="484"/>
    </location>
</feature>
<organism evidence="4 5">
    <name type="scientific">Stegastes partitus</name>
    <name type="common">bicolor damselfish</name>
    <dbReference type="NCBI Taxonomy" id="144197"/>
    <lineage>
        <taxon>Eukaryota</taxon>
        <taxon>Metazoa</taxon>
        <taxon>Chordata</taxon>
        <taxon>Craniata</taxon>
        <taxon>Vertebrata</taxon>
        <taxon>Euteleostomi</taxon>
        <taxon>Actinopterygii</taxon>
        <taxon>Neopterygii</taxon>
        <taxon>Teleostei</taxon>
        <taxon>Neoteleostei</taxon>
        <taxon>Acanthomorphata</taxon>
        <taxon>Ovalentaria</taxon>
        <taxon>Pomacentridae</taxon>
        <taxon>Stegastes</taxon>
    </lineage>
</organism>
<feature type="region of interest" description="Disordered" evidence="2">
    <location>
        <begin position="1020"/>
        <end position="1041"/>
    </location>
</feature>
<dbReference type="Pfam" id="PF00620">
    <property type="entry name" value="RhoGAP"/>
    <property type="match status" value="1"/>
</dbReference>
<gene>
    <name evidence="5" type="primary">arhgap31</name>
</gene>
<proteinExistence type="predicted"/>
<dbReference type="GO" id="GO:0007264">
    <property type="term" value="P:small GTPase-mediated signal transduction"/>
    <property type="evidence" value="ECO:0007669"/>
    <property type="project" value="TreeGrafter"/>
</dbReference>
<feature type="compositionally biased region" description="Polar residues" evidence="2">
    <location>
        <begin position="613"/>
        <end position="627"/>
    </location>
</feature>
<evidence type="ECO:0000313" key="5">
    <source>
        <dbReference type="RefSeq" id="XP_008274468.1"/>
    </source>
</evidence>
<feature type="compositionally biased region" description="Basic and acidic residues" evidence="2">
    <location>
        <begin position="1133"/>
        <end position="1158"/>
    </location>
</feature>
<dbReference type="SMART" id="SM00324">
    <property type="entry name" value="RhoGAP"/>
    <property type="match status" value="1"/>
</dbReference>
<reference evidence="5" key="1">
    <citation type="submission" date="2025-08" db="UniProtKB">
        <authorList>
            <consortium name="RefSeq"/>
        </authorList>
    </citation>
    <scope>IDENTIFICATION</scope>
</reference>
<evidence type="ECO:0000259" key="3">
    <source>
        <dbReference type="PROSITE" id="PS50238"/>
    </source>
</evidence>
<evidence type="ECO:0000256" key="1">
    <source>
        <dbReference type="ARBA" id="ARBA00022468"/>
    </source>
</evidence>
<dbReference type="FunFam" id="1.10.555.10:FF:000002">
    <property type="entry name" value="rho GTPase-activating protein 32 isoform X1"/>
    <property type="match status" value="1"/>
</dbReference>
<dbReference type="PROSITE" id="PS50238">
    <property type="entry name" value="RHOGAP"/>
    <property type="match status" value="1"/>
</dbReference>
<feature type="region of interest" description="Disordered" evidence="2">
    <location>
        <begin position="355"/>
        <end position="377"/>
    </location>
</feature>
<dbReference type="InterPro" id="IPR000198">
    <property type="entry name" value="RhoGAP_dom"/>
</dbReference>
<dbReference type="PANTHER" id="PTHR15729:SF3">
    <property type="entry name" value="RHO GTPASE-ACTIVATING PROTEIN 31"/>
    <property type="match status" value="1"/>
</dbReference>
<dbReference type="GO" id="GO:0030027">
    <property type="term" value="C:lamellipodium"/>
    <property type="evidence" value="ECO:0007669"/>
    <property type="project" value="TreeGrafter"/>
</dbReference>
<dbReference type="InterPro" id="IPR051576">
    <property type="entry name" value="PX-Rho_GAP"/>
</dbReference>
<keyword evidence="4" id="KW-1185">Reference proteome</keyword>
<feature type="compositionally biased region" description="Polar residues" evidence="2">
    <location>
        <begin position="909"/>
        <end position="933"/>
    </location>
</feature>
<dbReference type="Proteomes" id="UP000694891">
    <property type="component" value="Unplaced"/>
</dbReference>
<protein>
    <submittedName>
        <fullName evidence="5">Rho GTPase-activating protein 31</fullName>
    </submittedName>
</protein>
<feature type="region of interest" description="Disordered" evidence="2">
    <location>
        <begin position="1120"/>
        <end position="1172"/>
    </location>
</feature>
<feature type="domain" description="Rho-GAP" evidence="3">
    <location>
        <begin position="21"/>
        <end position="216"/>
    </location>
</feature>
<feature type="compositionally biased region" description="Polar residues" evidence="2">
    <location>
        <begin position="946"/>
        <end position="977"/>
    </location>
</feature>
<name>A0A9Y4MXH4_9TELE</name>
<feature type="region of interest" description="Disordered" evidence="2">
    <location>
        <begin position="732"/>
        <end position="754"/>
    </location>
</feature>
<keyword evidence="1" id="KW-0343">GTPase activation</keyword>
<accession>A0A9Y4MXH4</accession>
<feature type="region of interest" description="Disordered" evidence="2">
    <location>
        <begin position="887"/>
        <end position="977"/>
    </location>
</feature>
<feature type="compositionally biased region" description="Basic and acidic residues" evidence="2">
    <location>
        <begin position="571"/>
        <end position="582"/>
    </location>
</feature>
<feature type="compositionally biased region" description="Polar residues" evidence="2">
    <location>
        <begin position="534"/>
        <end position="544"/>
    </location>
</feature>
<dbReference type="CDD" id="cd04384">
    <property type="entry name" value="RhoGAP_CdGAP"/>
    <property type="match status" value="1"/>
</dbReference>
<dbReference type="PANTHER" id="PTHR15729">
    <property type="entry name" value="CDC42 GTPASE-ACTIVATING PROTEIN"/>
    <property type="match status" value="1"/>
</dbReference>
<dbReference type="GeneID" id="103353327"/>
<feature type="compositionally biased region" description="Polar residues" evidence="2">
    <location>
        <begin position="686"/>
        <end position="705"/>
    </location>
</feature>
<feature type="compositionally biased region" description="Basic and acidic residues" evidence="2">
    <location>
        <begin position="524"/>
        <end position="533"/>
    </location>
</feature>
<evidence type="ECO:0000313" key="4">
    <source>
        <dbReference type="Proteomes" id="UP000694891"/>
    </source>
</evidence>
<feature type="region of interest" description="Disordered" evidence="2">
    <location>
        <begin position="794"/>
        <end position="816"/>
    </location>
</feature>
<feature type="compositionally biased region" description="Low complexity" evidence="2">
    <location>
        <begin position="460"/>
        <end position="477"/>
    </location>
</feature>
<dbReference type="InterPro" id="IPR008936">
    <property type="entry name" value="Rho_GTPase_activation_prot"/>
</dbReference>
<feature type="compositionally biased region" description="Basic and acidic residues" evidence="2">
    <location>
        <begin position="548"/>
        <end position="564"/>
    </location>
</feature>
<dbReference type="SUPFAM" id="SSF48350">
    <property type="entry name" value="GTPase activation domain, GAP"/>
    <property type="match status" value="1"/>
</dbReference>
<feature type="region of interest" description="Disordered" evidence="2">
    <location>
        <begin position="667"/>
        <end position="712"/>
    </location>
</feature>
<dbReference type="Gene3D" id="1.10.555.10">
    <property type="entry name" value="Rho GTPase activation protein"/>
    <property type="match status" value="1"/>
</dbReference>
<feature type="region of interest" description="Disordered" evidence="2">
    <location>
        <begin position="524"/>
        <end position="629"/>
    </location>
</feature>
<dbReference type="RefSeq" id="XP_008274468.1">
    <property type="nucleotide sequence ID" value="XM_008276246.1"/>
</dbReference>
<dbReference type="GO" id="GO:0005096">
    <property type="term" value="F:GTPase activator activity"/>
    <property type="evidence" value="ECO:0007669"/>
    <property type="project" value="UniProtKB-KW"/>
</dbReference>
<dbReference type="CTD" id="57514"/>
<evidence type="ECO:0000256" key="2">
    <source>
        <dbReference type="SAM" id="MobiDB-lite"/>
    </source>
</evidence>